<dbReference type="NCBIfam" id="NF045954">
    <property type="entry name" value="MAG1430_dom"/>
    <property type="match status" value="1"/>
</dbReference>
<protein>
    <submittedName>
        <fullName evidence="2">Uncharacterized protein</fullName>
    </submittedName>
</protein>
<feature type="transmembrane region" description="Helical" evidence="1">
    <location>
        <begin position="7"/>
        <end position="27"/>
    </location>
</feature>
<keyword evidence="1" id="KW-0812">Transmembrane</keyword>
<proteinExistence type="predicted"/>
<keyword evidence="1" id="KW-1133">Transmembrane helix</keyword>
<keyword evidence="1" id="KW-0472">Membrane</keyword>
<evidence type="ECO:0000313" key="3">
    <source>
        <dbReference type="Proteomes" id="UP001477443"/>
    </source>
</evidence>
<name>A0ABZ2RQ38_9BACT</name>
<organism evidence="2 3">
    <name type="scientific">Mycoplasmopsis felifaucium</name>
    <dbReference type="NCBI Taxonomy" id="35768"/>
    <lineage>
        <taxon>Bacteria</taxon>
        <taxon>Bacillati</taxon>
        <taxon>Mycoplasmatota</taxon>
        <taxon>Mycoplasmoidales</taxon>
        <taxon>Metamycoplasmataceae</taxon>
        <taxon>Mycoplasmopsis</taxon>
    </lineage>
</organism>
<evidence type="ECO:0000313" key="2">
    <source>
        <dbReference type="EMBL" id="WXL29161.1"/>
    </source>
</evidence>
<evidence type="ECO:0000256" key="1">
    <source>
        <dbReference type="SAM" id="Phobius"/>
    </source>
</evidence>
<keyword evidence="3" id="KW-1185">Reference proteome</keyword>
<accession>A0ABZ2RQ38</accession>
<dbReference type="Proteomes" id="UP001477443">
    <property type="component" value="Chromosome"/>
</dbReference>
<reference evidence="2" key="1">
    <citation type="submission" date="2024-03" db="EMBL/GenBank/DDBJ databases">
        <title>Complete genome sequence of Mycoplasma felifaucium Z921 isolated from the trachea of a cheetah.</title>
        <authorList>
            <person name="Spergser J."/>
        </authorList>
    </citation>
    <scope>NUCLEOTIDE SEQUENCE [LARGE SCALE GENOMIC DNA]</scope>
    <source>
        <strain evidence="2">Z921</strain>
    </source>
</reference>
<gene>
    <name evidence="2" type="ORF">WG617_00710</name>
</gene>
<dbReference type="EMBL" id="CP148067">
    <property type="protein sequence ID" value="WXL29161.1"/>
    <property type="molecule type" value="Genomic_DNA"/>
</dbReference>
<dbReference type="RefSeq" id="WP_338822771.1">
    <property type="nucleotide sequence ID" value="NZ_CP148067.1"/>
</dbReference>
<sequence length="501" mass="57124">MKTKSKIILLGGVAVVTASVPVALFVLNKKYEDNKNNVILQAKTLKFDVSPYAKEDIQTNSSMKNDELVVEDAPKFEIKNHFASEFAYASYYVNYSDNQTKEPALVDNSSYWNSIVKKNAHEITNKFTLINFKEGISLENFQNDYILYYHSFANDFTGELVLRVYFEKKTDTVTSPATTSTEISKRKPTWQFVDYSIKGFKTINKDNPSELANEFIKFYNPGMHKFELRSSIRNLYLKGDYNVQGGYNSIDNLLSDSYQRLTNKIPTKKPVSQEEITKAHSAFNNVFYISKTVNTLDKHAPKFTIDQEMPIWIEKVDGADKLKLHFYVKTYISEAVLSNEKDLNSSYELKIPTEQIYEYDFYYYKFKKLGELVSMGPLPGVDLSNVLISSLQFNSYGSSTDSHHVNTSNGYFNNLNIFFKNDVAISEAPYNLKLSYYVIKDANDSIFTNTGISKENAEFGTPVIDKNETEGKIQVAFQIGLKNSNTAPYIGIVELSGFKIK</sequence>